<protein>
    <submittedName>
        <fullName evidence="10">SAP domain</fullName>
    </submittedName>
</protein>
<keyword evidence="6" id="KW-0508">mRNA splicing</keyword>
<reference evidence="11" key="1">
    <citation type="submission" date="2014-09" db="EMBL/GenBank/DDBJ databases">
        <authorList>
            <person name="Sharma Rahul"/>
            <person name="Thines Marco"/>
        </authorList>
    </citation>
    <scope>NUCLEOTIDE SEQUENCE [LARGE SCALE GENOMIC DNA]</scope>
</reference>
<evidence type="ECO:0000256" key="6">
    <source>
        <dbReference type="ARBA" id="ARBA00023187"/>
    </source>
</evidence>
<feature type="region of interest" description="Disordered" evidence="8">
    <location>
        <begin position="171"/>
        <end position="198"/>
    </location>
</feature>
<dbReference type="GO" id="GO:0008380">
    <property type="term" value="P:RNA splicing"/>
    <property type="evidence" value="ECO:0007669"/>
    <property type="project" value="UniProtKB-KW"/>
</dbReference>
<comment type="similarity">
    <text evidence="2">Belongs to the pinin family.</text>
</comment>
<dbReference type="GeneID" id="36399524"/>
<feature type="compositionally biased region" description="Basic and acidic residues" evidence="8">
    <location>
        <begin position="109"/>
        <end position="118"/>
    </location>
</feature>
<evidence type="ECO:0000256" key="1">
    <source>
        <dbReference type="ARBA" id="ARBA00004123"/>
    </source>
</evidence>
<accession>A0A0N7L3W4</accession>
<keyword evidence="7" id="KW-0539">Nucleus</keyword>
<evidence type="ECO:0000256" key="3">
    <source>
        <dbReference type="ARBA" id="ARBA00022664"/>
    </source>
</evidence>
<dbReference type="PANTHER" id="PTHR12707:SF0">
    <property type="entry name" value="PININ"/>
    <property type="match status" value="1"/>
</dbReference>
<dbReference type="InterPro" id="IPR039853">
    <property type="entry name" value="Pinin"/>
</dbReference>
<feature type="compositionally biased region" description="Polar residues" evidence="8">
    <location>
        <begin position="357"/>
        <end position="368"/>
    </location>
</feature>
<dbReference type="InterPro" id="IPR036361">
    <property type="entry name" value="SAP_dom_sf"/>
</dbReference>
<evidence type="ECO:0000256" key="5">
    <source>
        <dbReference type="ARBA" id="ARBA00023163"/>
    </source>
</evidence>
<organism evidence="10 11">
    <name type="scientific">Plasmopara halstedii</name>
    <name type="common">Downy mildew of sunflower</name>
    <dbReference type="NCBI Taxonomy" id="4781"/>
    <lineage>
        <taxon>Eukaryota</taxon>
        <taxon>Sar</taxon>
        <taxon>Stramenopiles</taxon>
        <taxon>Oomycota</taxon>
        <taxon>Peronosporomycetes</taxon>
        <taxon>Peronosporales</taxon>
        <taxon>Peronosporaceae</taxon>
        <taxon>Plasmopara</taxon>
    </lineage>
</organism>
<feature type="region of interest" description="Disordered" evidence="8">
    <location>
        <begin position="276"/>
        <end position="302"/>
    </location>
</feature>
<keyword evidence="5" id="KW-0804">Transcription</keyword>
<dbReference type="Pfam" id="PF04696">
    <property type="entry name" value="Pinin_SDK_memA"/>
    <property type="match status" value="1"/>
</dbReference>
<evidence type="ECO:0000259" key="9">
    <source>
        <dbReference type="PROSITE" id="PS50800"/>
    </source>
</evidence>
<feature type="compositionally biased region" description="Basic and acidic residues" evidence="8">
    <location>
        <begin position="369"/>
        <end position="382"/>
    </location>
</feature>
<dbReference type="GO" id="GO:0071013">
    <property type="term" value="C:catalytic step 2 spliceosome"/>
    <property type="evidence" value="ECO:0007669"/>
    <property type="project" value="TreeGrafter"/>
</dbReference>
<dbReference type="EMBL" id="CCYD01000261">
    <property type="protein sequence ID" value="CEG37003.1"/>
    <property type="molecule type" value="Genomic_DNA"/>
</dbReference>
<evidence type="ECO:0000256" key="4">
    <source>
        <dbReference type="ARBA" id="ARBA00023015"/>
    </source>
</evidence>
<dbReference type="OrthoDB" id="79455at2759"/>
<dbReference type="Pfam" id="PF02037">
    <property type="entry name" value="SAP"/>
    <property type="match status" value="1"/>
</dbReference>
<evidence type="ECO:0000256" key="2">
    <source>
        <dbReference type="ARBA" id="ARBA00010386"/>
    </source>
</evidence>
<keyword evidence="11" id="KW-1185">Reference proteome</keyword>
<dbReference type="RefSeq" id="XP_024573372.1">
    <property type="nucleotide sequence ID" value="XM_024722280.1"/>
</dbReference>
<comment type="subcellular location">
    <subcellularLocation>
        <location evidence="1">Nucleus</location>
    </subcellularLocation>
</comment>
<feature type="compositionally biased region" description="Polar residues" evidence="8">
    <location>
        <begin position="482"/>
        <end position="498"/>
    </location>
</feature>
<feature type="compositionally biased region" description="Basic and acidic residues" evidence="8">
    <location>
        <begin position="47"/>
        <end position="71"/>
    </location>
</feature>
<keyword evidence="3" id="KW-0507">mRNA processing</keyword>
<dbReference type="AlphaFoldDB" id="A0A0N7L3W4"/>
<feature type="region of interest" description="Disordered" evidence="8">
    <location>
        <begin position="319"/>
        <end position="498"/>
    </location>
</feature>
<keyword evidence="4" id="KW-0805">Transcription regulation</keyword>
<feature type="compositionally biased region" description="Basic and acidic residues" evidence="8">
    <location>
        <begin position="172"/>
        <end position="197"/>
    </location>
</feature>
<feature type="compositionally biased region" description="Low complexity" evidence="8">
    <location>
        <begin position="123"/>
        <end position="135"/>
    </location>
</feature>
<dbReference type="GO" id="GO:0006397">
    <property type="term" value="P:mRNA processing"/>
    <property type="evidence" value="ECO:0007669"/>
    <property type="project" value="UniProtKB-KW"/>
</dbReference>
<evidence type="ECO:0000313" key="10">
    <source>
        <dbReference type="EMBL" id="CEG37003.1"/>
    </source>
</evidence>
<evidence type="ECO:0000256" key="7">
    <source>
        <dbReference type="ARBA" id="ARBA00023242"/>
    </source>
</evidence>
<dbReference type="OMA" id="FISTNCQ"/>
<dbReference type="Proteomes" id="UP000054928">
    <property type="component" value="Unassembled WGS sequence"/>
</dbReference>
<sequence length="540" mass="60513">MADRTVLADERALRLELQELTNKREALNSSKRRGSATPNGRVVGRRSVFDRLGGEPKARSGGTDRHIHPKESNSWGNPSRRRGKRDNEENRQTSVLKKQKLHSAVTRPDGSHDIKEMDSNGTSSSIVSPSASSAHAQERKLRAVAPYAQKDGIARSKRMFGALMGHLGKAKRQIEKDTSLFKRQDTKQQEAEQKEKMQSQYLENQARFEAEVDRLEASIARTELDRSEEIARAKLEHLQTIRKGESQSKFLLTITSPPIYYLPAKHSEETKELVAASMEAHEAKTKASGQTHEETVRKTEAEYASKLETLRDQLEIIKKKKTANEQAANTKKEDKLNDDNEDMSDGSKPVAEKDESVGQQHGDNMSEGSNHELQIEAEDLKLVRQSSVSDKAPDGNCSRTRREDNGKDDNEKSSDRKEEIQTMNDHSRAQSDSSNSNSHRGKQVEKAVDQKEGMNESSQKCDEVANKVQSERIEHPDADVVLNNTTEIESPGVSSDKSTAYVAKMKVAELRSELRKRGLDPKGLKVTLVERLQQAISEDK</sequence>
<name>A0A0N7L3W4_PLAHL</name>
<dbReference type="SUPFAM" id="SSF68906">
    <property type="entry name" value="SAP domain"/>
    <property type="match status" value="1"/>
</dbReference>
<dbReference type="PANTHER" id="PTHR12707">
    <property type="entry name" value="PINN"/>
    <property type="match status" value="1"/>
</dbReference>
<proteinExistence type="inferred from homology"/>
<feature type="compositionally biased region" description="Basic and acidic residues" evidence="8">
    <location>
        <begin position="400"/>
        <end position="429"/>
    </location>
</feature>
<feature type="compositionally biased region" description="Basic and acidic residues" evidence="8">
    <location>
        <begin position="442"/>
        <end position="478"/>
    </location>
</feature>
<feature type="compositionally biased region" description="Basic and acidic residues" evidence="8">
    <location>
        <begin position="279"/>
        <end position="302"/>
    </location>
</feature>
<dbReference type="InterPro" id="IPR003034">
    <property type="entry name" value="SAP_dom"/>
</dbReference>
<dbReference type="STRING" id="4781.A0A0N7L3W4"/>
<dbReference type="InterPro" id="IPR006786">
    <property type="entry name" value="Pinin_SDK_MemA"/>
</dbReference>
<feature type="domain" description="SAP" evidence="9">
    <location>
        <begin position="502"/>
        <end position="536"/>
    </location>
</feature>
<dbReference type="PROSITE" id="PS50800">
    <property type="entry name" value="SAP"/>
    <property type="match status" value="1"/>
</dbReference>
<dbReference type="SMART" id="SM00513">
    <property type="entry name" value="SAP"/>
    <property type="match status" value="1"/>
</dbReference>
<feature type="region of interest" description="Disordered" evidence="8">
    <location>
        <begin position="22"/>
        <end position="142"/>
    </location>
</feature>
<dbReference type="Gene3D" id="1.10.720.30">
    <property type="entry name" value="SAP domain"/>
    <property type="match status" value="1"/>
</dbReference>
<evidence type="ECO:0000313" key="11">
    <source>
        <dbReference type="Proteomes" id="UP000054928"/>
    </source>
</evidence>
<evidence type="ECO:0000256" key="8">
    <source>
        <dbReference type="SAM" id="MobiDB-lite"/>
    </source>
</evidence>